<dbReference type="InterPro" id="IPR004155">
    <property type="entry name" value="PBS_lyase_HEAT"/>
</dbReference>
<comment type="caution">
    <text evidence="3">The sequence shown here is derived from an EMBL/GenBank/DDBJ whole genome shotgun (WGS) entry which is preliminary data.</text>
</comment>
<dbReference type="AlphaFoldDB" id="A0A7W7H3N7"/>
<feature type="transmembrane region" description="Helical" evidence="1">
    <location>
        <begin position="266"/>
        <end position="292"/>
    </location>
</feature>
<dbReference type="SUPFAM" id="SSF52540">
    <property type="entry name" value="P-loop containing nucleoside triphosphate hydrolases"/>
    <property type="match status" value="1"/>
</dbReference>
<proteinExistence type="predicted"/>
<evidence type="ECO:0000259" key="2">
    <source>
        <dbReference type="Pfam" id="PF05729"/>
    </source>
</evidence>
<evidence type="ECO:0000313" key="4">
    <source>
        <dbReference type="Proteomes" id="UP000546162"/>
    </source>
</evidence>
<dbReference type="InterPro" id="IPR007111">
    <property type="entry name" value="NACHT_NTPase"/>
</dbReference>
<dbReference type="Proteomes" id="UP000546162">
    <property type="component" value="Unassembled WGS sequence"/>
</dbReference>
<dbReference type="SMART" id="SM00567">
    <property type="entry name" value="EZ_HEAT"/>
    <property type="match status" value="6"/>
</dbReference>
<organism evidence="3 4">
    <name type="scientific">Actinoplanes octamycinicus</name>
    <dbReference type="NCBI Taxonomy" id="135948"/>
    <lineage>
        <taxon>Bacteria</taxon>
        <taxon>Bacillati</taxon>
        <taxon>Actinomycetota</taxon>
        <taxon>Actinomycetes</taxon>
        <taxon>Micromonosporales</taxon>
        <taxon>Micromonosporaceae</taxon>
        <taxon>Actinoplanes</taxon>
    </lineage>
</organism>
<sequence length="1082" mass="117420">MAFLDTGDKIASMVGAVLALAGLWVAVRGGRRRRRGRDPRIDAVRAAQRADAAQHRYRFFGEHVPALTELYVRRRAASGREKARTVQATQLLSAHRHAVLLGDAGAGKSTFLAAVAGDLARRGGREVAVILPAADLVGQPLPRAIAEAVRRDLRVEVPAEVFERAPARGGVWRVLIDGLDEVVDGQDRSDALWRIRELLGGTGPYRLLITSRPLAGAELAELDVAGTGVYELRPFDRQELNEFAHRWFAARFPSDRRRADSTAGRFLARLAGARLGPVARVPLLATIAALVYEQADDRALPSSRAELYERFVQHLLDGRGSMARFRAAIEPQLLDRGRAGLAAAEWLFADLHQHVGGLLRACGAAWLADRDARLTEVAATWFRANGPADLARITPDADRLLRELLLATGVCALRGDRVVFLHQSFAEYLAAASGIPFDRDTWLAQAADPVTRSLAAFVVARRPDSDDLVATLDPIAAGDLIADGVPVSPRTRSRTVDRLVQEVAAETPQAPEALRILGELSLDAQVLGEMLALYQRPDVSAWVRAMVADRIADVDPATGVKLLEEVAATADDVVQDWIADVLQERGLPEPPVTHHTERPQALGALARHALTRRIADSRATEHQRAAAARQLARAGDRTALRAMAAAADVGPFQRVELAVSLADTGEPELLRELGAGAADTAPARYAAAVALADRDDPAAVAALAEVARAHPGYPMAFAAAARCADLGDREPLLALARQPGQVHVRLAAARRLAALGDRRALGWLLEDRLSPELEALALAGLLEAGQAEQMPRMRALRTRHLSGDREREREFLLAANGDEASRERLHRRMLRGSRWWQQTDAAIALAAIGDERGASWLRRVAGDPRWYRPARVRAAVGLTWLDPVRGRPVLHALTGPGVEPRLRLAAAKAALTVEPPAVEPLAGIALDDQAPDRSRAAALTTLTRLRLAPDLRLRLGELALTGDTPMPVRLAAAPLLPEERFRAVVGPIATGDPDRRTRLAAIEQLDHVDRQAAEAAFGALLRDRRINRLRRWVLTLNSGELLSAADARTLDDRLGEPDLGLVRFLLRLSRLLPRDPADVFEG</sequence>
<dbReference type="RefSeq" id="WP_185043674.1">
    <property type="nucleotide sequence ID" value="NZ_BAABFG010000005.1"/>
</dbReference>
<evidence type="ECO:0000256" key="1">
    <source>
        <dbReference type="SAM" id="Phobius"/>
    </source>
</evidence>
<name>A0A7W7H3N7_9ACTN</name>
<keyword evidence="1" id="KW-0812">Transmembrane</keyword>
<feature type="transmembrane region" description="Helical" evidence="1">
    <location>
        <begin position="12"/>
        <end position="30"/>
    </location>
</feature>
<feature type="domain" description="NACHT" evidence="2">
    <location>
        <begin position="98"/>
        <end position="250"/>
    </location>
</feature>
<gene>
    <name evidence="3" type="ORF">BJY16_006854</name>
</gene>
<dbReference type="InterPro" id="IPR027417">
    <property type="entry name" value="P-loop_NTPase"/>
</dbReference>
<dbReference type="Pfam" id="PF05729">
    <property type="entry name" value="NACHT"/>
    <property type="match status" value="1"/>
</dbReference>
<dbReference type="EMBL" id="JACHNB010000001">
    <property type="protein sequence ID" value="MBB4743395.1"/>
    <property type="molecule type" value="Genomic_DNA"/>
</dbReference>
<accession>A0A7W7H3N7</accession>
<protein>
    <recommendedName>
        <fullName evidence="2">NACHT domain-containing protein</fullName>
    </recommendedName>
</protein>
<reference evidence="3 4" key="1">
    <citation type="submission" date="2020-08" db="EMBL/GenBank/DDBJ databases">
        <title>Sequencing the genomes of 1000 actinobacteria strains.</title>
        <authorList>
            <person name="Klenk H.-P."/>
        </authorList>
    </citation>
    <scope>NUCLEOTIDE SEQUENCE [LARGE SCALE GENOMIC DNA]</scope>
    <source>
        <strain evidence="3 4">DSM 45809</strain>
    </source>
</reference>
<dbReference type="Gene3D" id="3.40.50.300">
    <property type="entry name" value="P-loop containing nucleotide triphosphate hydrolases"/>
    <property type="match status" value="1"/>
</dbReference>
<keyword evidence="1" id="KW-0472">Membrane</keyword>
<keyword evidence="1" id="KW-1133">Transmembrane helix</keyword>
<evidence type="ECO:0000313" key="3">
    <source>
        <dbReference type="EMBL" id="MBB4743395.1"/>
    </source>
</evidence>
<keyword evidence="4" id="KW-1185">Reference proteome</keyword>